<dbReference type="eggNOG" id="KOG2525">
    <property type="taxonomic scope" value="Eukaryota"/>
</dbReference>
<evidence type="ECO:0000259" key="8">
    <source>
        <dbReference type="Pfam" id="PF08245"/>
    </source>
</evidence>
<evidence type="ECO:0000313" key="9">
    <source>
        <dbReference type="EMBL" id="EDO14748.1"/>
    </source>
</evidence>
<accession>A7TSL3</accession>
<dbReference type="UniPathway" id="UPA00850"/>
<dbReference type="GO" id="GO:0004326">
    <property type="term" value="F:tetrahydrofolylpolyglutamate synthase activity"/>
    <property type="evidence" value="ECO:0007669"/>
    <property type="project" value="InterPro"/>
</dbReference>
<dbReference type="SUPFAM" id="SSF53623">
    <property type="entry name" value="MurD-like peptide ligases, catalytic domain"/>
    <property type="match status" value="1"/>
</dbReference>
<evidence type="ECO:0000256" key="6">
    <source>
        <dbReference type="ARBA" id="ARBA00022842"/>
    </source>
</evidence>
<comment type="pathway">
    <text evidence="7">Cofactor biosynthesis; tetrahydrofolylpolyglutamate biosynthesis.</text>
</comment>
<evidence type="ECO:0000256" key="3">
    <source>
        <dbReference type="ARBA" id="ARBA00022723"/>
    </source>
</evidence>
<organism evidence="10">
    <name type="scientific">Vanderwaltozyma polyspora (strain ATCC 22028 / DSM 70294 / BCRC 21397 / CBS 2163 / NBRC 10782 / NRRL Y-8283 / UCD 57-17)</name>
    <name type="common">Kluyveromyces polysporus</name>
    <dbReference type="NCBI Taxonomy" id="436907"/>
    <lineage>
        <taxon>Eukaryota</taxon>
        <taxon>Fungi</taxon>
        <taxon>Dikarya</taxon>
        <taxon>Ascomycota</taxon>
        <taxon>Saccharomycotina</taxon>
        <taxon>Saccharomycetes</taxon>
        <taxon>Saccharomycetales</taxon>
        <taxon>Saccharomycetaceae</taxon>
        <taxon>Vanderwaltozyma</taxon>
    </lineage>
</organism>
<dbReference type="GO" id="GO:0005739">
    <property type="term" value="C:mitochondrion"/>
    <property type="evidence" value="ECO:0007669"/>
    <property type="project" value="TreeGrafter"/>
</dbReference>
<keyword evidence="10" id="KW-1185">Reference proteome</keyword>
<dbReference type="InterPro" id="IPR036565">
    <property type="entry name" value="Mur-like_cat_sf"/>
</dbReference>
<dbReference type="GO" id="GO:0008841">
    <property type="term" value="F:dihydrofolate synthase activity"/>
    <property type="evidence" value="ECO:0007669"/>
    <property type="project" value="UniProtKB-EC"/>
</dbReference>
<dbReference type="STRING" id="436907.A7TSL3"/>
<dbReference type="OMA" id="KQARRHW"/>
<dbReference type="AlphaFoldDB" id="A7TSL3"/>
<dbReference type="OrthoDB" id="5212574at2759"/>
<dbReference type="GO" id="GO:0006730">
    <property type="term" value="P:one-carbon metabolic process"/>
    <property type="evidence" value="ECO:0007669"/>
    <property type="project" value="UniProtKB-KW"/>
</dbReference>
<evidence type="ECO:0000256" key="5">
    <source>
        <dbReference type="ARBA" id="ARBA00022840"/>
    </source>
</evidence>
<dbReference type="SUPFAM" id="SSF53244">
    <property type="entry name" value="MurD-like peptide ligases, peptide-binding domain"/>
    <property type="match status" value="1"/>
</dbReference>
<dbReference type="PIRSF" id="PIRSF001563">
    <property type="entry name" value="Folylpolyglu_synth"/>
    <property type="match status" value="1"/>
</dbReference>
<protein>
    <recommendedName>
        <fullName evidence="7">Dihydrofolate synthetase</fullName>
        <ecNumber evidence="7">6.3.2.12</ecNumber>
    </recommendedName>
</protein>
<dbReference type="KEGG" id="vpo:Kpol_297p9"/>
<dbReference type="FunFam" id="3.40.1190.10:FF:000010">
    <property type="entry name" value="Dihydrofolate synthetase"/>
    <property type="match status" value="1"/>
</dbReference>
<evidence type="ECO:0000256" key="2">
    <source>
        <dbReference type="ARBA" id="ARBA00022598"/>
    </source>
</evidence>
<dbReference type="Gene3D" id="3.40.1190.10">
    <property type="entry name" value="Mur-like, catalytic domain"/>
    <property type="match status" value="1"/>
</dbReference>
<dbReference type="Gene3D" id="3.90.190.20">
    <property type="entry name" value="Mur ligase, C-terminal domain"/>
    <property type="match status" value="1"/>
</dbReference>
<dbReference type="GeneID" id="5542767"/>
<dbReference type="GO" id="GO:0005524">
    <property type="term" value="F:ATP binding"/>
    <property type="evidence" value="ECO:0007669"/>
    <property type="project" value="UniProtKB-KW"/>
</dbReference>
<dbReference type="RefSeq" id="XP_001642606.1">
    <property type="nucleotide sequence ID" value="XM_001642556.1"/>
</dbReference>
<feature type="domain" description="Mur ligase central" evidence="8">
    <location>
        <begin position="29"/>
        <end position="244"/>
    </location>
</feature>
<dbReference type="InterPro" id="IPR013221">
    <property type="entry name" value="Mur_ligase_cen"/>
</dbReference>
<dbReference type="GO" id="GO:0005829">
    <property type="term" value="C:cytosol"/>
    <property type="evidence" value="ECO:0007669"/>
    <property type="project" value="TreeGrafter"/>
</dbReference>
<dbReference type="PANTHER" id="PTHR11136">
    <property type="entry name" value="FOLYLPOLYGLUTAMATE SYNTHASE-RELATED"/>
    <property type="match status" value="1"/>
</dbReference>
<keyword evidence="4 7" id="KW-0547">Nucleotide-binding</keyword>
<keyword evidence="5 7" id="KW-0067">ATP-binding</keyword>
<dbReference type="Pfam" id="PF08245">
    <property type="entry name" value="Mur_ligase_M"/>
    <property type="match status" value="1"/>
</dbReference>
<gene>
    <name evidence="9" type="ORF">Kpol_297p9</name>
</gene>
<keyword evidence="7" id="KW-0554">One-carbon metabolism</keyword>
<keyword evidence="2 7" id="KW-0436">Ligase</keyword>
<dbReference type="GO" id="GO:0046872">
    <property type="term" value="F:metal ion binding"/>
    <property type="evidence" value="ECO:0007669"/>
    <property type="project" value="UniProtKB-KW"/>
</dbReference>
<evidence type="ECO:0000256" key="1">
    <source>
        <dbReference type="ARBA" id="ARBA00008276"/>
    </source>
</evidence>
<evidence type="ECO:0000256" key="7">
    <source>
        <dbReference type="PIRNR" id="PIRNR001563"/>
    </source>
</evidence>
<dbReference type="InterPro" id="IPR036615">
    <property type="entry name" value="Mur_ligase_C_dom_sf"/>
</dbReference>
<reference evidence="9 10" key="1">
    <citation type="journal article" date="2007" name="Proc. Natl. Acad. Sci. U.S.A.">
        <title>Independent sorting-out of thousands of duplicated gene pairs in two yeast species descended from a whole-genome duplication.</title>
        <authorList>
            <person name="Scannell D.R."/>
            <person name="Frank A.C."/>
            <person name="Conant G.C."/>
            <person name="Byrne K.P."/>
            <person name="Woolfit M."/>
            <person name="Wolfe K.H."/>
        </authorList>
    </citation>
    <scope>NUCLEOTIDE SEQUENCE [LARGE SCALE GENOMIC DNA]</scope>
    <source>
        <strain evidence="10">ATCC 22028 / DSM 70294 / BCRC 21397 / CBS 2163 / NBRC 10782 / NRRL Y-8283 / UCD 57-17</strain>
    </source>
</reference>
<sequence>MSINLGLSRITKLLEHVGNPHRNLRVIHIAGTNGKGSVCSYLTSILQQKRSVGKFTTPHLCHITDSITINNIPISSKLYNDLRTSLESLNVKYQLECTEFELLTCTALKYFSDTRCSVCVIEVGLGGRLDATNVIPGDNKLACGITKIGLDHESILGNTLSSIASEKAGIITKGLKYVVIDGSNNNEVIKVVRERSEKIGCTLIVTNPNKKSNFLTTKSWGEIEFDKLPLNGEYQIYNLDVAISILDALHNSEVISINRAELKKGLSSVTWPGRLQELELNYSNTSKYTIPILLDGAHNGAAAIELNKYIRGKYGERPLLFMIAITKGKEISTIFKSLIRPCDKVIVTQFDKVEGMPWIKATDPNELADIIRKGYTQDVVPTNSIETAVNLLASIHKEDARPTVVCGSLYLCGQLLNLHNSNTKNN</sequence>
<proteinExistence type="inferred from homology"/>
<name>A7TSL3_VANPO</name>
<evidence type="ECO:0000313" key="10">
    <source>
        <dbReference type="Proteomes" id="UP000000267"/>
    </source>
</evidence>
<dbReference type="NCBIfam" id="TIGR01499">
    <property type="entry name" value="folC"/>
    <property type="match status" value="1"/>
</dbReference>
<dbReference type="HOGENOM" id="CLU_015869_1_1_1"/>
<dbReference type="EMBL" id="DS480515">
    <property type="protein sequence ID" value="EDO14748.1"/>
    <property type="molecule type" value="Genomic_DNA"/>
</dbReference>
<keyword evidence="3" id="KW-0479">Metal-binding</keyword>
<comment type="similarity">
    <text evidence="1 7">Belongs to the folylpolyglutamate synthase family.</text>
</comment>
<dbReference type="PhylomeDB" id="A7TSL3"/>
<evidence type="ECO:0000256" key="4">
    <source>
        <dbReference type="ARBA" id="ARBA00022741"/>
    </source>
</evidence>
<dbReference type="PROSITE" id="PS01012">
    <property type="entry name" value="FOLYLPOLYGLU_SYNT_2"/>
    <property type="match status" value="1"/>
</dbReference>
<dbReference type="InterPro" id="IPR018109">
    <property type="entry name" value="Folylpolyglutamate_synth_CS"/>
</dbReference>
<dbReference type="PROSITE" id="PS01011">
    <property type="entry name" value="FOLYLPOLYGLU_SYNT_1"/>
    <property type="match status" value="1"/>
</dbReference>
<keyword evidence="6" id="KW-0460">Magnesium</keyword>
<dbReference type="FunCoup" id="A7TSL3">
    <property type="interactions" value="179"/>
</dbReference>
<dbReference type="InterPro" id="IPR001645">
    <property type="entry name" value="Folylpolyglutamate_synth"/>
</dbReference>
<dbReference type="InParanoid" id="A7TSL3"/>
<dbReference type="PANTHER" id="PTHR11136:SF0">
    <property type="entry name" value="DIHYDROFOLATE SYNTHETASE-RELATED"/>
    <property type="match status" value="1"/>
</dbReference>
<comment type="catalytic activity">
    <reaction evidence="7">
        <text>7,8-dihydropteroate + L-glutamate + ATP = 7,8-dihydrofolate + ADP + phosphate + H(+)</text>
        <dbReference type="Rhea" id="RHEA:23584"/>
        <dbReference type="ChEBI" id="CHEBI:15378"/>
        <dbReference type="ChEBI" id="CHEBI:17839"/>
        <dbReference type="ChEBI" id="CHEBI:29985"/>
        <dbReference type="ChEBI" id="CHEBI:30616"/>
        <dbReference type="ChEBI" id="CHEBI:43474"/>
        <dbReference type="ChEBI" id="CHEBI:57451"/>
        <dbReference type="ChEBI" id="CHEBI:456216"/>
        <dbReference type="EC" id="6.3.2.12"/>
    </reaction>
</comment>
<dbReference type="EC" id="6.3.2.12" evidence="7"/>
<dbReference type="Proteomes" id="UP000000267">
    <property type="component" value="Unassembled WGS sequence"/>
</dbReference>